<protein>
    <submittedName>
        <fullName evidence="2">Uncharacterized protein</fullName>
    </submittedName>
</protein>
<evidence type="ECO:0000313" key="2">
    <source>
        <dbReference type="WBParaSite" id="BXY_0221800.1"/>
    </source>
</evidence>
<accession>A0A1I7RND2</accession>
<dbReference type="AlphaFoldDB" id="A0A1I7RND2"/>
<reference evidence="2" key="1">
    <citation type="submission" date="2016-11" db="UniProtKB">
        <authorList>
            <consortium name="WormBaseParasite"/>
        </authorList>
    </citation>
    <scope>IDENTIFICATION</scope>
</reference>
<dbReference type="WBParaSite" id="BXY_0221800.1">
    <property type="protein sequence ID" value="BXY_0221800.1"/>
    <property type="gene ID" value="BXY_0221800"/>
</dbReference>
<proteinExistence type="predicted"/>
<sequence>MNRIFSGDGGRRALYIRGGGVSNFEQFRVHGRCSREENTGTFVEDAEEVKEAESRSFARRSTEPPAIRSVVFSLSFSAPRTFTFTIPLSFFSLGDSSVNSRSLPWRRSIWATAVASSP</sequence>
<name>A0A1I7RND2_BURXY</name>
<evidence type="ECO:0000313" key="1">
    <source>
        <dbReference type="Proteomes" id="UP000095284"/>
    </source>
</evidence>
<dbReference type="Proteomes" id="UP000095284">
    <property type="component" value="Unplaced"/>
</dbReference>
<organism evidence="1 2">
    <name type="scientific">Bursaphelenchus xylophilus</name>
    <name type="common">Pinewood nematode worm</name>
    <name type="synonym">Aphelenchoides xylophilus</name>
    <dbReference type="NCBI Taxonomy" id="6326"/>
    <lineage>
        <taxon>Eukaryota</taxon>
        <taxon>Metazoa</taxon>
        <taxon>Ecdysozoa</taxon>
        <taxon>Nematoda</taxon>
        <taxon>Chromadorea</taxon>
        <taxon>Rhabditida</taxon>
        <taxon>Tylenchina</taxon>
        <taxon>Tylenchomorpha</taxon>
        <taxon>Aphelenchoidea</taxon>
        <taxon>Aphelenchoididae</taxon>
        <taxon>Bursaphelenchus</taxon>
    </lineage>
</organism>